<reference evidence="7" key="1">
    <citation type="submission" date="2006-10" db="EMBL/GenBank/DDBJ databases">
        <title>Complete sequence of Solibacter usitatus Ellin6076.</title>
        <authorList>
            <consortium name="US DOE Joint Genome Institute"/>
            <person name="Copeland A."/>
            <person name="Lucas S."/>
            <person name="Lapidus A."/>
            <person name="Barry K."/>
            <person name="Detter J.C."/>
            <person name="Glavina del Rio T."/>
            <person name="Hammon N."/>
            <person name="Israni S."/>
            <person name="Dalin E."/>
            <person name="Tice H."/>
            <person name="Pitluck S."/>
            <person name="Thompson L.S."/>
            <person name="Brettin T."/>
            <person name="Bruce D."/>
            <person name="Han C."/>
            <person name="Tapia R."/>
            <person name="Gilna P."/>
            <person name="Schmutz J."/>
            <person name="Larimer F."/>
            <person name="Land M."/>
            <person name="Hauser L."/>
            <person name="Kyrpides N."/>
            <person name="Mikhailova N."/>
            <person name="Janssen P.H."/>
            <person name="Kuske C.R."/>
            <person name="Richardson P."/>
        </authorList>
    </citation>
    <scope>NUCLEOTIDE SEQUENCE</scope>
    <source>
        <strain evidence="7">Ellin6076</strain>
    </source>
</reference>
<dbReference type="InterPro" id="IPR008756">
    <property type="entry name" value="Peptidase_M56"/>
</dbReference>
<dbReference type="NCBIfam" id="TIGR01352">
    <property type="entry name" value="tonB_Cterm"/>
    <property type="match status" value="1"/>
</dbReference>
<dbReference type="PANTHER" id="PTHR34978">
    <property type="entry name" value="POSSIBLE SENSOR-TRANSDUCER PROTEIN BLAR"/>
    <property type="match status" value="1"/>
</dbReference>
<dbReference type="InterPro" id="IPR011990">
    <property type="entry name" value="TPR-like_helical_dom_sf"/>
</dbReference>
<evidence type="ECO:0000313" key="7">
    <source>
        <dbReference type="EMBL" id="ABJ85775.1"/>
    </source>
</evidence>
<evidence type="ECO:0000256" key="4">
    <source>
        <dbReference type="ARBA" id="ARBA00023136"/>
    </source>
</evidence>
<dbReference type="PROSITE" id="PS52015">
    <property type="entry name" value="TONB_CTD"/>
    <property type="match status" value="1"/>
</dbReference>
<dbReference type="SUPFAM" id="SSF74653">
    <property type="entry name" value="TolA/TonB C-terminal domain"/>
    <property type="match status" value="1"/>
</dbReference>
<protein>
    <submittedName>
        <fullName evidence="7">TonB family protein</fullName>
    </submittedName>
</protein>
<feature type="transmembrane region" description="Helical" evidence="5">
    <location>
        <begin position="43"/>
        <end position="65"/>
    </location>
</feature>
<keyword evidence="3 5" id="KW-1133">Transmembrane helix</keyword>
<dbReference type="InterPro" id="IPR006260">
    <property type="entry name" value="TonB/TolA_C"/>
</dbReference>
<dbReference type="Pfam" id="PF03544">
    <property type="entry name" value="TonB_C"/>
    <property type="match status" value="1"/>
</dbReference>
<dbReference type="HOGENOM" id="CLU_416124_0_0_0"/>
<evidence type="ECO:0000256" key="5">
    <source>
        <dbReference type="SAM" id="Phobius"/>
    </source>
</evidence>
<gene>
    <name evidence="7" type="ordered locus">Acid_4816</name>
</gene>
<dbReference type="eggNOG" id="COG4219">
    <property type="taxonomic scope" value="Bacteria"/>
</dbReference>
<accession>Q01X40</accession>
<name>Q01X40_SOLUE</name>
<dbReference type="EMBL" id="CP000473">
    <property type="protein sequence ID" value="ABJ85775.1"/>
    <property type="molecule type" value="Genomic_DNA"/>
</dbReference>
<dbReference type="OrthoDB" id="1685233at2"/>
<dbReference type="KEGG" id="sus:Acid_4816"/>
<evidence type="ECO:0000256" key="3">
    <source>
        <dbReference type="ARBA" id="ARBA00022989"/>
    </source>
</evidence>
<sequence>MSNWTVSAWPILVSAALKSTLVLGAAWLITVLLRQRSAAARHVVWTACAAALLALPVLSVALPALHLPVANAILPADAPVFSTTTAATAAPGAAAAGKIHAAHAAKPSPAPAPAMTWRTAALLVWAAGLAMAMLQMLVACVALWRTRRAAKASQYAPMAAGLARDLGIKEDVHILEIPSGMPMTFGVLRPTVLVPSCAADWSEDRRRVVLMHELAHVRRGDAATHLVARTALALNWWNPLAWSAWRAFLHERERAADDLVLSAGAPATDYAAHLLEIARSMQVQGATLAAGIPMARPSQLEGRLLSILNPRVQRAQPARAMGLITAVLAIALMAPLAAIRAQSQAEQATPADVEATILAANAQKNREILDQAAVTFERLRKFAEAKKLREASLALAEQISGPQSAEYAMALVRLGDLARRYGTPAESNEFYQRALALGDRPEVFPALMRLGLASKDPVERNNYLERARVAARNGNDAGTAMTWLAHGRQDEPDGATYSDSMYRGAMALESPDSPALALTLEMYAEFLKATGRETEAAPVLDRAKVIRKALVAAVSSSKLNPAVVGVKVGNGVTAPRLASKVEPEYSDEARSLKYQGTVVLKIVVDVDGAAKNIELVNGLGHGLDEKAAQAIALWKFTPGTNGGVPVPVQAVIEVNFRLM</sequence>
<dbReference type="STRING" id="234267.Acid_4816"/>
<organism evidence="7">
    <name type="scientific">Solibacter usitatus (strain Ellin6076)</name>
    <dbReference type="NCBI Taxonomy" id="234267"/>
    <lineage>
        <taxon>Bacteria</taxon>
        <taxon>Pseudomonadati</taxon>
        <taxon>Acidobacteriota</taxon>
        <taxon>Terriglobia</taxon>
        <taxon>Bryobacterales</taxon>
        <taxon>Solibacteraceae</taxon>
        <taxon>Candidatus Solibacter</taxon>
    </lineage>
</organism>
<dbReference type="PANTHER" id="PTHR34978:SF3">
    <property type="entry name" value="SLR0241 PROTEIN"/>
    <property type="match status" value="1"/>
</dbReference>
<dbReference type="SUPFAM" id="SSF48452">
    <property type="entry name" value="TPR-like"/>
    <property type="match status" value="1"/>
</dbReference>
<feature type="transmembrane region" description="Helical" evidence="5">
    <location>
        <begin position="122"/>
        <end position="144"/>
    </location>
</feature>
<dbReference type="GO" id="GO:0055085">
    <property type="term" value="P:transmembrane transport"/>
    <property type="evidence" value="ECO:0007669"/>
    <property type="project" value="InterPro"/>
</dbReference>
<proteinExistence type="predicted"/>
<dbReference type="InterPro" id="IPR052173">
    <property type="entry name" value="Beta-lactam_resp_regulator"/>
</dbReference>
<evidence type="ECO:0000259" key="6">
    <source>
        <dbReference type="PROSITE" id="PS52015"/>
    </source>
</evidence>
<comment type="subcellular location">
    <subcellularLocation>
        <location evidence="1">Membrane</location>
        <topology evidence="1">Single-pass membrane protein</topology>
    </subcellularLocation>
</comment>
<dbReference type="Gene3D" id="1.25.40.10">
    <property type="entry name" value="Tetratricopeptide repeat domain"/>
    <property type="match status" value="1"/>
</dbReference>
<dbReference type="Pfam" id="PF05569">
    <property type="entry name" value="Peptidase_M56"/>
    <property type="match status" value="1"/>
</dbReference>
<dbReference type="GO" id="GO:0016020">
    <property type="term" value="C:membrane"/>
    <property type="evidence" value="ECO:0007669"/>
    <property type="project" value="UniProtKB-SubCell"/>
</dbReference>
<feature type="transmembrane region" description="Helical" evidence="5">
    <location>
        <begin position="6"/>
        <end position="31"/>
    </location>
</feature>
<keyword evidence="4 5" id="KW-0472">Membrane</keyword>
<dbReference type="Pfam" id="PF13424">
    <property type="entry name" value="TPR_12"/>
    <property type="match status" value="1"/>
</dbReference>
<dbReference type="InParanoid" id="Q01X40"/>
<dbReference type="Gene3D" id="3.30.1150.10">
    <property type="match status" value="1"/>
</dbReference>
<dbReference type="AlphaFoldDB" id="Q01X40"/>
<evidence type="ECO:0000256" key="1">
    <source>
        <dbReference type="ARBA" id="ARBA00004167"/>
    </source>
</evidence>
<feature type="transmembrane region" description="Helical" evidence="5">
    <location>
        <begin position="320"/>
        <end position="339"/>
    </location>
</feature>
<dbReference type="InterPro" id="IPR037682">
    <property type="entry name" value="TonB_C"/>
</dbReference>
<dbReference type="CDD" id="cd07341">
    <property type="entry name" value="M56_BlaR1_MecR1_like"/>
    <property type="match status" value="1"/>
</dbReference>
<dbReference type="eggNOG" id="COG0810">
    <property type="taxonomic scope" value="Bacteria"/>
</dbReference>
<keyword evidence="2 5" id="KW-0812">Transmembrane</keyword>
<feature type="domain" description="TonB C-terminal" evidence="6">
    <location>
        <begin position="570"/>
        <end position="659"/>
    </location>
</feature>
<evidence type="ECO:0000256" key="2">
    <source>
        <dbReference type="ARBA" id="ARBA00022692"/>
    </source>
</evidence>